<keyword evidence="2" id="KW-1185">Reference proteome</keyword>
<evidence type="ECO:0000313" key="2">
    <source>
        <dbReference type="Proteomes" id="UP001240639"/>
    </source>
</evidence>
<reference evidence="1 2" key="1">
    <citation type="submission" date="2023-08" db="EMBL/GenBank/DDBJ databases">
        <title>genomic of G39.</title>
        <authorList>
            <person name="Wang Y."/>
        </authorList>
    </citation>
    <scope>NUCLEOTIDE SEQUENCE [LARGE SCALE GENOMIC DNA]</scope>
    <source>
        <strain evidence="1 2">G39</strain>
    </source>
</reference>
<gene>
    <name evidence="1" type="ORF">Q9K02_11175</name>
</gene>
<protein>
    <recommendedName>
        <fullName evidence="3">TonB C-terminal domain-containing protein</fullName>
    </recommendedName>
</protein>
<organism evidence="1 2">
    <name type="scientific">Qipengyuania profundimaris</name>
    <dbReference type="NCBI Taxonomy" id="3067652"/>
    <lineage>
        <taxon>Bacteria</taxon>
        <taxon>Pseudomonadati</taxon>
        <taxon>Pseudomonadota</taxon>
        <taxon>Alphaproteobacteria</taxon>
        <taxon>Sphingomonadales</taxon>
        <taxon>Erythrobacteraceae</taxon>
        <taxon>Qipengyuania</taxon>
    </lineage>
</organism>
<evidence type="ECO:0008006" key="3">
    <source>
        <dbReference type="Google" id="ProtNLM"/>
    </source>
</evidence>
<sequence length="203" mass="22187">MNSLIVLLLLSISVPRFGLDEARYVHGKMPNSIDRDGAWVAANVELWVDVDGRIETCNLGTFVGDDQLAQRICPILVDRKLDRGRGAEGQPSASRIRTRILVSPSDVPNLQTQMISSLDRAGGLFLLDGTAYAEKEAKVTVAIEVAYDGTVKACGEGRKKADRRLIELACQMASERDHAVYRTDNGEAADYVKSFSVQFSKAA</sequence>
<comment type="caution">
    <text evidence="1">The sequence shown here is derived from an EMBL/GenBank/DDBJ whole genome shotgun (WGS) entry which is preliminary data.</text>
</comment>
<evidence type="ECO:0000313" key="1">
    <source>
        <dbReference type="EMBL" id="MDP4575701.1"/>
    </source>
</evidence>
<name>A0ABT9HRC7_9SPHN</name>
<proteinExistence type="predicted"/>
<dbReference type="Proteomes" id="UP001240639">
    <property type="component" value="Unassembled WGS sequence"/>
</dbReference>
<dbReference type="RefSeq" id="WP_305932959.1">
    <property type="nucleotide sequence ID" value="NZ_JAVAIM010000001.1"/>
</dbReference>
<dbReference type="EMBL" id="JAVAIM010000001">
    <property type="protein sequence ID" value="MDP4575701.1"/>
    <property type="molecule type" value="Genomic_DNA"/>
</dbReference>
<accession>A0ABT9HRC7</accession>